<dbReference type="GO" id="GO:0016757">
    <property type="term" value="F:glycosyltransferase activity"/>
    <property type="evidence" value="ECO:0007669"/>
    <property type="project" value="InterPro"/>
</dbReference>
<feature type="domain" description="Glycosyl transferase family 1" evidence="2">
    <location>
        <begin position="180"/>
        <end position="340"/>
    </location>
</feature>
<dbReference type="CDD" id="cd03801">
    <property type="entry name" value="GT4_PimA-like"/>
    <property type="match status" value="1"/>
</dbReference>
<gene>
    <name evidence="3" type="ORF">MuYL_3301</name>
</gene>
<dbReference type="KEGG" id="muc:MuYL_3301"/>
<keyword evidence="4" id="KW-1185">Reference proteome</keyword>
<dbReference type="EMBL" id="CP022743">
    <property type="protein sequence ID" value="ASU35186.1"/>
    <property type="molecule type" value="Genomic_DNA"/>
</dbReference>
<dbReference type="AlphaFoldDB" id="A0A223NZD4"/>
<dbReference type="Gene3D" id="3.40.50.2000">
    <property type="entry name" value="Glycogen Phosphorylase B"/>
    <property type="match status" value="2"/>
</dbReference>
<keyword evidence="1" id="KW-0808">Transferase</keyword>
<proteinExistence type="predicted"/>
<dbReference type="SUPFAM" id="SSF53756">
    <property type="entry name" value="UDP-Glycosyltransferase/glycogen phosphorylase"/>
    <property type="match status" value="1"/>
</dbReference>
<evidence type="ECO:0000313" key="4">
    <source>
        <dbReference type="Proteomes" id="UP000215002"/>
    </source>
</evidence>
<name>A0A223NZD4_9SPHI</name>
<dbReference type="RefSeq" id="WP_094571422.1">
    <property type="nucleotide sequence ID" value="NZ_CP022743.1"/>
</dbReference>
<evidence type="ECO:0000256" key="1">
    <source>
        <dbReference type="ARBA" id="ARBA00022679"/>
    </source>
</evidence>
<organism evidence="3 4">
    <name type="scientific">Mucilaginibacter xinganensis</name>
    <dbReference type="NCBI Taxonomy" id="1234841"/>
    <lineage>
        <taxon>Bacteria</taxon>
        <taxon>Pseudomonadati</taxon>
        <taxon>Bacteroidota</taxon>
        <taxon>Sphingobacteriia</taxon>
        <taxon>Sphingobacteriales</taxon>
        <taxon>Sphingobacteriaceae</taxon>
        <taxon>Mucilaginibacter</taxon>
    </lineage>
</organism>
<dbReference type="GO" id="GO:0009103">
    <property type="term" value="P:lipopolysaccharide biosynthetic process"/>
    <property type="evidence" value="ECO:0007669"/>
    <property type="project" value="TreeGrafter"/>
</dbReference>
<dbReference type="InterPro" id="IPR001296">
    <property type="entry name" value="Glyco_trans_1"/>
</dbReference>
<sequence length="366" mass="41328">MRYVSVGYTQSLEFSSPEAWLKRIEGYTGILECLAEENTVYSINQINYEGQYSYKGVQNLFVKPGDRKTFFARKINKLVKKLNPDVVIIQGLHNPLQVIQLGIILNGKTKIIAHHHAEKPMPGIKKYAQKLADLFIDAYLFASMDIGLDWVKNGNISSAKKIREVMEVSSNFRPINRQLAKQKTGASGNPVFLWVGRLNQNKDPLNVVKGFLEYMKTQPRARLYMIYHTDELLADIKCILKDHPNGVAITLLGKIEHEELLYWFNSADFLISGSHYEGSGTAVSEAMSCGCIPIVTDIPSFRMITDNGKCGLLYKAGSEKSLLDALDKIWELNLAEKRELCLNYFRDRLSFPAIASKINNIAKTLV</sequence>
<reference evidence="3 4" key="1">
    <citation type="submission" date="2017-08" db="EMBL/GenBank/DDBJ databases">
        <title>Complete genome sequence of Mucilaginibacter sp. strain BJC16-A31.</title>
        <authorList>
            <consortium name="Henan University of Science and Technology"/>
            <person name="You X."/>
        </authorList>
    </citation>
    <scope>NUCLEOTIDE SEQUENCE [LARGE SCALE GENOMIC DNA]</scope>
    <source>
        <strain evidence="3 4">BJC16-A31</strain>
    </source>
</reference>
<dbReference type="Pfam" id="PF00534">
    <property type="entry name" value="Glycos_transf_1"/>
    <property type="match status" value="1"/>
</dbReference>
<accession>A0A223NZD4</accession>
<dbReference type="PANTHER" id="PTHR46401">
    <property type="entry name" value="GLYCOSYLTRANSFERASE WBBK-RELATED"/>
    <property type="match status" value="1"/>
</dbReference>
<dbReference type="OrthoDB" id="9811239at2"/>
<dbReference type="Proteomes" id="UP000215002">
    <property type="component" value="Chromosome"/>
</dbReference>
<protein>
    <recommendedName>
        <fullName evidence="2">Glycosyl transferase family 1 domain-containing protein</fullName>
    </recommendedName>
</protein>
<evidence type="ECO:0000259" key="2">
    <source>
        <dbReference type="Pfam" id="PF00534"/>
    </source>
</evidence>
<evidence type="ECO:0000313" key="3">
    <source>
        <dbReference type="EMBL" id="ASU35186.1"/>
    </source>
</evidence>
<dbReference type="PANTHER" id="PTHR46401:SF2">
    <property type="entry name" value="GLYCOSYLTRANSFERASE WBBK-RELATED"/>
    <property type="match status" value="1"/>
</dbReference>